<dbReference type="Proteomes" id="UP000279859">
    <property type="component" value="Unassembled WGS sequence"/>
</dbReference>
<dbReference type="InterPro" id="IPR042100">
    <property type="entry name" value="Bug_dom1"/>
</dbReference>
<dbReference type="PROSITE" id="PS51257">
    <property type="entry name" value="PROKAR_LIPOPROTEIN"/>
    <property type="match status" value="1"/>
</dbReference>
<evidence type="ECO:0000256" key="1">
    <source>
        <dbReference type="ARBA" id="ARBA00006987"/>
    </source>
</evidence>
<proteinExistence type="inferred from homology"/>
<dbReference type="EMBL" id="RDSR01000017">
    <property type="protein sequence ID" value="RNE59273.1"/>
    <property type="molecule type" value="Genomic_DNA"/>
</dbReference>
<organism evidence="3 4">
    <name type="scientific">Cryobacterium tepidiphilum</name>
    <dbReference type="NCBI Taxonomy" id="2486026"/>
    <lineage>
        <taxon>Bacteria</taxon>
        <taxon>Bacillati</taxon>
        <taxon>Actinomycetota</taxon>
        <taxon>Actinomycetes</taxon>
        <taxon>Micrococcales</taxon>
        <taxon>Microbacteriaceae</taxon>
        <taxon>Cryobacterium</taxon>
    </lineage>
</organism>
<reference evidence="3 4" key="1">
    <citation type="submission" date="2018-11" db="EMBL/GenBank/DDBJ databases">
        <title>Cryobacterium sp. nov., isolated from rhizosphere soil of lettuce.</title>
        <authorList>
            <person name="Wang Y."/>
        </authorList>
    </citation>
    <scope>NUCLEOTIDE SEQUENCE [LARGE SCALE GENOMIC DNA]</scope>
    <source>
        <strain evidence="3 4">NEAU-85</strain>
    </source>
</reference>
<dbReference type="PANTHER" id="PTHR42928">
    <property type="entry name" value="TRICARBOXYLATE-BINDING PROTEIN"/>
    <property type="match status" value="1"/>
</dbReference>
<keyword evidence="4" id="KW-1185">Reference proteome</keyword>
<dbReference type="InterPro" id="IPR005064">
    <property type="entry name" value="BUG"/>
</dbReference>
<feature type="chain" id="PRO_5039716770" description="Tripartite tricarboxylate transporter substrate binding protein" evidence="2">
    <location>
        <begin position="19"/>
        <end position="372"/>
    </location>
</feature>
<evidence type="ECO:0000313" key="3">
    <source>
        <dbReference type="EMBL" id="RNE59273.1"/>
    </source>
</evidence>
<evidence type="ECO:0000256" key="2">
    <source>
        <dbReference type="SAM" id="SignalP"/>
    </source>
</evidence>
<accession>A0A3M8L185</accession>
<evidence type="ECO:0008006" key="5">
    <source>
        <dbReference type="Google" id="ProtNLM"/>
    </source>
</evidence>
<feature type="signal peptide" evidence="2">
    <location>
        <begin position="1"/>
        <end position="18"/>
    </location>
</feature>
<keyword evidence="2" id="KW-0732">Signal</keyword>
<dbReference type="OrthoDB" id="8627412at2"/>
<comment type="similarity">
    <text evidence="1">Belongs to the UPF0065 (bug) family.</text>
</comment>
<sequence>MRSAAIAAIGVVASLVLAGCSVPQQGGGGKAGGDTSADAKMPSQVTMVVPFAAGGGTDTWARFIAPYLQQTVEGSPKIVVENVEGGESITGANQFVTSGGTDGKQLLVTSGSTYLPALLNRKEVKYDFTKLIPLMVNGTGGAVYVSPKTGIKKASDLAGYDKTLVYGGISATGNDLVTLLAMDVLGIPIKATFGFEGRGPARLALERGEINLDYQTTSAYISQVEPMVEEGKATPLFSFGVPENGKIVRDPALPDLPTLEEVYQNINGSEPSGTAYDAYRAFLTAGYFYQKGLWANEGTPDSIVNAWRDAATTLSKDATFNEKAKDALGGYPLISGAEAKDDLKQAFSIKDEVRQYTLDLLKDKYDVTLETK</sequence>
<evidence type="ECO:0000313" key="4">
    <source>
        <dbReference type="Proteomes" id="UP000279859"/>
    </source>
</evidence>
<name>A0A3M8L185_9MICO</name>
<dbReference type="PANTHER" id="PTHR42928:SF5">
    <property type="entry name" value="BLR1237 PROTEIN"/>
    <property type="match status" value="1"/>
</dbReference>
<dbReference type="AlphaFoldDB" id="A0A3M8L185"/>
<dbReference type="Gene3D" id="3.40.190.150">
    <property type="entry name" value="Bordetella uptake gene, domain 1"/>
    <property type="match status" value="1"/>
</dbReference>
<protein>
    <recommendedName>
        <fullName evidence="5">Tripartite tricarboxylate transporter substrate binding protein</fullName>
    </recommendedName>
</protein>
<dbReference type="RefSeq" id="WP_123046208.1">
    <property type="nucleotide sequence ID" value="NZ_RDSR01000017.1"/>
</dbReference>
<comment type="caution">
    <text evidence="3">The sequence shown here is derived from an EMBL/GenBank/DDBJ whole genome shotgun (WGS) entry which is preliminary data.</text>
</comment>
<dbReference type="Gene3D" id="3.40.190.10">
    <property type="entry name" value="Periplasmic binding protein-like II"/>
    <property type="match status" value="1"/>
</dbReference>
<gene>
    <name evidence="3" type="ORF">EEJ31_10240</name>
</gene>